<dbReference type="NCBIfam" id="TIGR01409">
    <property type="entry name" value="TAT_signal_seq"/>
    <property type="match status" value="1"/>
</dbReference>
<dbReference type="PROSITE" id="PS51318">
    <property type="entry name" value="TAT"/>
    <property type="match status" value="1"/>
</dbReference>
<organism evidence="1 2">
    <name type="scientific">Micromonospora globbae</name>
    <dbReference type="NCBI Taxonomy" id="1894969"/>
    <lineage>
        <taxon>Bacteria</taxon>
        <taxon>Bacillati</taxon>
        <taxon>Actinomycetota</taxon>
        <taxon>Actinomycetes</taxon>
        <taxon>Micromonosporales</taxon>
        <taxon>Micromonosporaceae</taxon>
        <taxon>Micromonospora</taxon>
    </lineage>
</organism>
<dbReference type="Proteomes" id="UP000285744">
    <property type="component" value="Unassembled WGS sequence"/>
</dbReference>
<evidence type="ECO:0000313" key="2">
    <source>
        <dbReference type="Proteomes" id="UP000285744"/>
    </source>
</evidence>
<dbReference type="EMBL" id="RAQQ01000010">
    <property type="protein sequence ID" value="RKF26412.1"/>
    <property type="molecule type" value="Genomic_DNA"/>
</dbReference>
<dbReference type="Gene3D" id="2.130.10.10">
    <property type="entry name" value="YVTN repeat-like/Quinoprotein amine dehydrogenase"/>
    <property type="match status" value="1"/>
</dbReference>
<evidence type="ECO:0000313" key="1">
    <source>
        <dbReference type="EMBL" id="RKF26412.1"/>
    </source>
</evidence>
<sequence length="656" mass="71039">MPMPVSRRSLLAGGAITGAALAIGQNALPSPASARADDTLTPTSFGPASLTAAVRGAAVIGDSVFITSRFNTPEGKMRLGEFDVNTGEMRSIDDLAIASSGGQKLAADDRYVYIGPAGSAYVHRFDPRTKELVAWARAGGSTTWYYDMVVHGEHLYIGTYPDCTVRRIRLADATVETYGRISTSQYAAAVAVDDEYVYGGSAAPGTLLRWPKAGGSPVDLTPHLSTSPVGILDMVVSDGVVYVACGRQLISFDRDGSHRVSRDIAAEDRYVDQVTVGADGRVYALTRLTTNLYEVTADGLVKVGQPLADVENQLLAPLPDGALLGVSGLGHVWRATPNGTASVWQTATRGFGYPETIQSMMRHTRGTIWVGGHYAMTVHRTEAGTSDRFDVNGEVKAMAEGKAGVVYAGLYPSTQIVAIDPGSYRIRPLGLLGNEQLRTKRIHVDRPRNQLIVASSPQTTKHTGALTFIDLATGTFEGHREFLPDQSVMDVVVQGTTAYIAGDTYGEGTTGPVRKVAQVAAVDIVTRRLLWREEIKPDWQSYENLYVLGNLLYAVGRRPRGAWFAYDLHTRRIVMEGDLGGYGQLNGVDGRVFSWVHWTNDISELPTVPGGEVVTLYDNVPRGWYNNPSFHFTPDGRATWGMHGTDLARFPLPRRS</sequence>
<comment type="caution">
    <text evidence="1">The sequence shown here is derived from an EMBL/GenBank/DDBJ whole genome shotgun (WGS) entry which is preliminary data.</text>
</comment>
<dbReference type="SUPFAM" id="SSF63825">
    <property type="entry name" value="YWTD domain"/>
    <property type="match status" value="1"/>
</dbReference>
<dbReference type="InterPro" id="IPR015943">
    <property type="entry name" value="WD40/YVTN_repeat-like_dom_sf"/>
</dbReference>
<dbReference type="InterPro" id="IPR011047">
    <property type="entry name" value="Quinoprotein_ADH-like_sf"/>
</dbReference>
<dbReference type="InterPro" id="IPR019546">
    <property type="entry name" value="TAT_signal_bac_arc"/>
</dbReference>
<name>A0A420F0B1_9ACTN</name>
<gene>
    <name evidence="1" type="ORF">D7I43_15495</name>
</gene>
<dbReference type="SUPFAM" id="SSF63829">
    <property type="entry name" value="Calcium-dependent phosphotriesterase"/>
    <property type="match status" value="1"/>
</dbReference>
<dbReference type="AlphaFoldDB" id="A0A420F0B1"/>
<accession>A0A420F0B1</accession>
<dbReference type="InterPro" id="IPR006311">
    <property type="entry name" value="TAT_signal"/>
</dbReference>
<proteinExistence type="predicted"/>
<protein>
    <submittedName>
        <fullName evidence="1">Twin-arginine translocation signal domain-containing protein</fullName>
    </submittedName>
</protein>
<dbReference type="SUPFAM" id="SSF50998">
    <property type="entry name" value="Quinoprotein alcohol dehydrogenase-like"/>
    <property type="match status" value="1"/>
</dbReference>
<reference evidence="1 2" key="1">
    <citation type="journal article" date="2018" name="Int. J. Syst. Evol. Microbiol.">
        <title>Micromonospora globbae sp. nov., an endophytic actinomycete isolated from roots of Globba winitii C. H. Wright.</title>
        <authorList>
            <person name="Kuncharoen N."/>
            <person name="Pittayakhajonwut P."/>
            <person name="Tanasupawat S."/>
        </authorList>
    </citation>
    <scope>NUCLEOTIDE SEQUENCE [LARGE SCALE GENOMIC DNA]</scope>
    <source>
        <strain evidence="1 2">WPS1-2</strain>
    </source>
</reference>